<name>A0ACB8TFX9_9AGAM</name>
<keyword evidence="2" id="KW-1185">Reference proteome</keyword>
<protein>
    <submittedName>
        <fullName evidence="1">Uncharacterized protein</fullName>
    </submittedName>
</protein>
<accession>A0ACB8TFX9</accession>
<proteinExistence type="predicted"/>
<gene>
    <name evidence="1" type="ORF">BV25DRAFT_1795481</name>
</gene>
<reference evidence="1" key="2">
    <citation type="journal article" date="2022" name="New Phytol.">
        <title>Evolutionary transition to the ectomycorrhizal habit in the genomes of a hyperdiverse lineage of mushroom-forming fungi.</title>
        <authorList>
            <person name="Looney B."/>
            <person name="Miyauchi S."/>
            <person name="Morin E."/>
            <person name="Drula E."/>
            <person name="Courty P.E."/>
            <person name="Kohler A."/>
            <person name="Kuo A."/>
            <person name="LaButti K."/>
            <person name="Pangilinan J."/>
            <person name="Lipzen A."/>
            <person name="Riley R."/>
            <person name="Andreopoulos W."/>
            <person name="He G."/>
            <person name="Johnson J."/>
            <person name="Nolan M."/>
            <person name="Tritt A."/>
            <person name="Barry K.W."/>
            <person name="Grigoriev I.V."/>
            <person name="Nagy L.G."/>
            <person name="Hibbett D."/>
            <person name="Henrissat B."/>
            <person name="Matheny P.B."/>
            <person name="Labbe J."/>
            <person name="Martin F.M."/>
        </authorList>
    </citation>
    <scope>NUCLEOTIDE SEQUENCE</scope>
    <source>
        <strain evidence="1">HHB10654</strain>
    </source>
</reference>
<organism evidence="1 2">
    <name type="scientific">Artomyces pyxidatus</name>
    <dbReference type="NCBI Taxonomy" id="48021"/>
    <lineage>
        <taxon>Eukaryota</taxon>
        <taxon>Fungi</taxon>
        <taxon>Dikarya</taxon>
        <taxon>Basidiomycota</taxon>
        <taxon>Agaricomycotina</taxon>
        <taxon>Agaricomycetes</taxon>
        <taxon>Russulales</taxon>
        <taxon>Auriscalpiaceae</taxon>
        <taxon>Artomyces</taxon>
    </lineage>
</organism>
<evidence type="ECO:0000313" key="2">
    <source>
        <dbReference type="Proteomes" id="UP000814140"/>
    </source>
</evidence>
<dbReference type="EMBL" id="MU277190">
    <property type="protein sequence ID" value="KAI0067317.1"/>
    <property type="molecule type" value="Genomic_DNA"/>
</dbReference>
<evidence type="ECO:0000313" key="1">
    <source>
        <dbReference type="EMBL" id="KAI0067317.1"/>
    </source>
</evidence>
<sequence length="147" mass="16571">EGLLPEPHNGAIRRLLFVASHWHGLAKLHMHIDPTLDILGAVERSLGEELRYFSDVTCAAFRTLELLRETEARMRRANKKAAKAPQAGVKPGSFKIARKAKTFNMNTYKCHALADYSSTIRMFGTTDSYTTEPVRPPLATPADWMFR</sequence>
<comment type="caution">
    <text evidence="1">The sequence shown here is derived from an EMBL/GenBank/DDBJ whole genome shotgun (WGS) entry which is preliminary data.</text>
</comment>
<reference evidence="1" key="1">
    <citation type="submission" date="2021-03" db="EMBL/GenBank/DDBJ databases">
        <authorList>
            <consortium name="DOE Joint Genome Institute"/>
            <person name="Ahrendt S."/>
            <person name="Looney B.P."/>
            <person name="Miyauchi S."/>
            <person name="Morin E."/>
            <person name="Drula E."/>
            <person name="Courty P.E."/>
            <person name="Chicoki N."/>
            <person name="Fauchery L."/>
            <person name="Kohler A."/>
            <person name="Kuo A."/>
            <person name="Labutti K."/>
            <person name="Pangilinan J."/>
            <person name="Lipzen A."/>
            <person name="Riley R."/>
            <person name="Andreopoulos W."/>
            <person name="He G."/>
            <person name="Johnson J."/>
            <person name="Barry K.W."/>
            <person name="Grigoriev I.V."/>
            <person name="Nagy L."/>
            <person name="Hibbett D."/>
            <person name="Henrissat B."/>
            <person name="Matheny P.B."/>
            <person name="Labbe J."/>
            <person name="Martin F."/>
        </authorList>
    </citation>
    <scope>NUCLEOTIDE SEQUENCE</scope>
    <source>
        <strain evidence="1">HHB10654</strain>
    </source>
</reference>
<feature type="non-terminal residue" evidence="1">
    <location>
        <position position="1"/>
    </location>
</feature>
<dbReference type="Proteomes" id="UP000814140">
    <property type="component" value="Unassembled WGS sequence"/>
</dbReference>